<comment type="function">
    <text evidence="7">Part of the tripartite ATP-independent periplasmic (TRAP) transport system.</text>
</comment>
<evidence type="ECO:0000256" key="4">
    <source>
        <dbReference type="ARBA" id="ARBA00022692"/>
    </source>
</evidence>
<dbReference type="RefSeq" id="WP_269331438.1">
    <property type="nucleotide sequence ID" value="NZ_JAMZFT010000001.1"/>
</dbReference>
<feature type="transmembrane region" description="Helical" evidence="7">
    <location>
        <begin position="51"/>
        <end position="70"/>
    </location>
</feature>
<dbReference type="PIRSF" id="PIRSF006066">
    <property type="entry name" value="HI0050"/>
    <property type="match status" value="1"/>
</dbReference>
<dbReference type="InterPro" id="IPR004681">
    <property type="entry name" value="TRAP_DctM"/>
</dbReference>
<dbReference type="Pfam" id="PF06808">
    <property type="entry name" value="DctM"/>
    <property type="match status" value="1"/>
</dbReference>
<feature type="transmembrane region" description="Helical" evidence="7">
    <location>
        <begin position="414"/>
        <end position="438"/>
    </location>
</feature>
<sequence>MSLDLLVAVLIGGLAFLLLIGQWTAFALGTTGVVILYLSKGVIGLEALSSVVWNNTASYILVAVPLFLLMGDLILRSGVSGYFYRGVVVLLRWLPGGLLHANIMSCAIFSAVSGSSVATAATVGTVAIPEMTRRQYAPRMIFGSLAAGGTLGILIPPSIVMILYGALVEESIAQLFMAGLIPGLTLAGIFMAYIAVRIALNPALAPEGKAREDIGQEEAEEAGEEPGWRDALHVLPIFALLAVVLGSIYAGIATPTEAGGIGVAGALLLAAGYRGLNWEVLRGSLMSAVRTTCMVVFIIVGAQILATALTYSGASRAISEWVLALGLSKWMFFAMLVLLYVGLGFFVDGLSMIYMTLPVLLPLVRTFGFDLVWFGVVLTILIELGQITPPVGLNLFTIHGISGGSRFSEVVRGAAPYVALMLAMILLLVLFPGLALWLPATMMN</sequence>
<evidence type="ECO:0000313" key="10">
    <source>
        <dbReference type="Proteomes" id="UP001055804"/>
    </source>
</evidence>
<accession>A0A9J6PBF1</accession>
<feature type="transmembrane region" description="Helical" evidence="7">
    <location>
        <begin position="107"/>
        <end position="128"/>
    </location>
</feature>
<keyword evidence="4 7" id="KW-0812">Transmembrane</keyword>
<keyword evidence="6 7" id="KW-0472">Membrane</keyword>
<dbReference type="GO" id="GO:0005886">
    <property type="term" value="C:plasma membrane"/>
    <property type="evidence" value="ECO:0007669"/>
    <property type="project" value="UniProtKB-SubCell"/>
</dbReference>
<evidence type="ECO:0000256" key="6">
    <source>
        <dbReference type="ARBA" id="ARBA00023136"/>
    </source>
</evidence>
<feature type="transmembrane region" description="Helical" evidence="7">
    <location>
        <begin position="258"/>
        <end position="276"/>
    </location>
</feature>
<dbReference type="EMBL" id="JAMZFT010000001">
    <property type="protein sequence ID" value="MCP1335494.1"/>
    <property type="molecule type" value="Genomic_DNA"/>
</dbReference>
<name>A0A9J6PBF1_9PROT</name>
<evidence type="ECO:0000256" key="5">
    <source>
        <dbReference type="ARBA" id="ARBA00022989"/>
    </source>
</evidence>
<comment type="subcellular location">
    <subcellularLocation>
        <location evidence="1 7">Cell inner membrane</location>
        <topology evidence="1 7">Multi-pass membrane protein</topology>
    </subcellularLocation>
</comment>
<feature type="transmembrane region" description="Helical" evidence="7">
    <location>
        <begin position="288"/>
        <end position="311"/>
    </location>
</feature>
<feature type="transmembrane region" description="Helical" evidence="7">
    <location>
        <begin position="231"/>
        <end position="252"/>
    </location>
</feature>
<protein>
    <recommendedName>
        <fullName evidence="7">TRAP transporter large permease protein</fullName>
    </recommendedName>
</protein>
<feature type="transmembrane region" description="Helical" evidence="7">
    <location>
        <begin position="82"/>
        <end position="101"/>
    </location>
</feature>
<dbReference type="NCBIfam" id="TIGR00786">
    <property type="entry name" value="dctM"/>
    <property type="match status" value="1"/>
</dbReference>
<evidence type="ECO:0000313" key="9">
    <source>
        <dbReference type="EMBL" id="MCP1335494.1"/>
    </source>
</evidence>
<dbReference type="PANTHER" id="PTHR33362:SF5">
    <property type="entry name" value="C4-DICARBOXYLATE TRAP TRANSPORTER LARGE PERMEASE PROTEIN DCTM"/>
    <property type="match status" value="1"/>
</dbReference>
<evidence type="ECO:0000259" key="8">
    <source>
        <dbReference type="Pfam" id="PF06808"/>
    </source>
</evidence>
<evidence type="ECO:0000256" key="1">
    <source>
        <dbReference type="ARBA" id="ARBA00004429"/>
    </source>
</evidence>
<comment type="subunit">
    <text evidence="7">The complex comprises the extracytoplasmic solute receptor protein and the two transmembrane proteins.</text>
</comment>
<dbReference type="GO" id="GO:0022857">
    <property type="term" value="F:transmembrane transporter activity"/>
    <property type="evidence" value="ECO:0007669"/>
    <property type="project" value="UniProtKB-UniRule"/>
</dbReference>
<dbReference type="Proteomes" id="UP001055804">
    <property type="component" value="Unassembled WGS sequence"/>
</dbReference>
<feature type="transmembrane region" description="Helical" evidence="7">
    <location>
        <begin position="172"/>
        <end position="196"/>
    </location>
</feature>
<evidence type="ECO:0000256" key="7">
    <source>
        <dbReference type="RuleBase" id="RU369079"/>
    </source>
</evidence>
<feature type="transmembrane region" description="Helical" evidence="7">
    <location>
        <begin position="140"/>
        <end position="166"/>
    </location>
</feature>
<feature type="transmembrane region" description="Helical" evidence="7">
    <location>
        <begin position="367"/>
        <end position="387"/>
    </location>
</feature>
<evidence type="ECO:0000256" key="3">
    <source>
        <dbReference type="ARBA" id="ARBA00022519"/>
    </source>
</evidence>
<keyword evidence="10" id="KW-1185">Reference proteome</keyword>
<keyword evidence="3 7" id="KW-0997">Cell inner membrane</keyword>
<comment type="similarity">
    <text evidence="7">Belongs to the TRAP transporter large permease family.</text>
</comment>
<dbReference type="InterPro" id="IPR010656">
    <property type="entry name" value="DctM"/>
</dbReference>
<comment type="caution">
    <text evidence="9">The sequence shown here is derived from an EMBL/GenBank/DDBJ whole genome shotgun (WGS) entry which is preliminary data.</text>
</comment>
<evidence type="ECO:0000256" key="2">
    <source>
        <dbReference type="ARBA" id="ARBA00022475"/>
    </source>
</evidence>
<gene>
    <name evidence="9" type="ORF">NJQ99_03635</name>
</gene>
<feature type="transmembrane region" description="Helical" evidence="7">
    <location>
        <begin position="331"/>
        <end position="355"/>
    </location>
</feature>
<feature type="domain" description="TRAP C4-dicarboxylate transport system permease DctM subunit" evidence="8">
    <location>
        <begin position="12"/>
        <end position="433"/>
    </location>
</feature>
<organism evidence="9 10">
    <name type="scientific">Futiania mangrovi</name>
    <dbReference type="NCBI Taxonomy" id="2959716"/>
    <lineage>
        <taxon>Bacteria</taxon>
        <taxon>Pseudomonadati</taxon>
        <taxon>Pseudomonadota</taxon>
        <taxon>Alphaproteobacteria</taxon>
        <taxon>Futianiales</taxon>
        <taxon>Futianiaceae</taxon>
        <taxon>Futiania</taxon>
    </lineage>
</organism>
<keyword evidence="5 7" id="KW-1133">Transmembrane helix</keyword>
<keyword evidence="7" id="KW-0813">Transport</keyword>
<keyword evidence="2" id="KW-1003">Cell membrane</keyword>
<proteinExistence type="inferred from homology"/>
<dbReference type="PANTHER" id="PTHR33362">
    <property type="entry name" value="SIALIC ACID TRAP TRANSPORTER PERMEASE PROTEIN SIAT-RELATED"/>
    <property type="match status" value="1"/>
</dbReference>
<dbReference type="AlphaFoldDB" id="A0A9J6PBF1"/>
<reference evidence="9" key="1">
    <citation type="submission" date="2022-06" db="EMBL/GenBank/DDBJ databases">
        <title>Isolation and Genomics of Futiania mangrovii gen. nov., sp. nov., a Rare and Metabolically-versatile member in the Class Alphaproteobacteria.</title>
        <authorList>
            <person name="Liu L."/>
            <person name="Huang W.-C."/>
            <person name="Pan J."/>
            <person name="Li J."/>
            <person name="Huang Y."/>
            <person name="Du H."/>
            <person name="Liu Y."/>
            <person name="Li M."/>
        </authorList>
    </citation>
    <scope>NUCLEOTIDE SEQUENCE</scope>
    <source>
        <strain evidence="9">FT118</strain>
    </source>
</reference>